<comment type="caution">
    <text evidence="3">The sequence shown here is derived from an EMBL/GenBank/DDBJ whole genome shotgun (WGS) entry which is preliminary data.</text>
</comment>
<gene>
    <name evidence="3" type="ORF">BSL78_08791</name>
</gene>
<feature type="compositionally biased region" description="Basic and acidic residues" evidence="1">
    <location>
        <begin position="1"/>
        <end position="11"/>
    </location>
</feature>
<keyword evidence="4" id="KW-1185">Reference proteome</keyword>
<reference evidence="3 4" key="1">
    <citation type="journal article" date="2017" name="PLoS Biol.">
        <title>The sea cucumber genome provides insights into morphological evolution and visceral regeneration.</title>
        <authorList>
            <person name="Zhang X."/>
            <person name="Sun L."/>
            <person name="Yuan J."/>
            <person name="Sun Y."/>
            <person name="Gao Y."/>
            <person name="Zhang L."/>
            <person name="Li S."/>
            <person name="Dai H."/>
            <person name="Hamel J.F."/>
            <person name="Liu C."/>
            <person name="Yu Y."/>
            <person name="Liu S."/>
            <person name="Lin W."/>
            <person name="Guo K."/>
            <person name="Jin S."/>
            <person name="Xu P."/>
            <person name="Storey K.B."/>
            <person name="Huan P."/>
            <person name="Zhang T."/>
            <person name="Zhou Y."/>
            <person name="Zhang J."/>
            <person name="Lin C."/>
            <person name="Li X."/>
            <person name="Xing L."/>
            <person name="Huo D."/>
            <person name="Sun M."/>
            <person name="Wang L."/>
            <person name="Mercier A."/>
            <person name="Li F."/>
            <person name="Yang H."/>
            <person name="Xiang J."/>
        </authorList>
    </citation>
    <scope>NUCLEOTIDE SEQUENCE [LARGE SCALE GENOMIC DNA]</scope>
    <source>
        <strain evidence="3">Shaxun</strain>
        <tissue evidence="3">Muscle</tissue>
    </source>
</reference>
<keyword evidence="2" id="KW-1133">Transmembrane helix</keyword>
<evidence type="ECO:0000313" key="3">
    <source>
        <dbReference type="EMBL" id="PIK54316.1"/>
    </source>
</evidence>
<keyword evidence="2" id="KW-0812">Transmembrane</keyword>
<feature type="region of interest" description="Disordered" evidence="1">
    <location>
        <begin position="1"/>
        <end position="34"/>
    </location>
</feature>
<feature type="transmembrane region" description="Helical" evidence="2">
    <location>
        <begin position="129"/>
        <end position="152"/>
    </location>
</feature>
<evidence type="ECO:0000313" key="4">
    <source>
        <dbReference type="Proteomes" id="UP000230750"/>
    </source>
</evidence>
<keyword evidence="2" id="KW-0472">Membrane</keyword>
<evidence type="ECO:0000256" key="1">
    <source>
        <dbReference type="SAM" id="MobiDB-lite"/>
    </source>
</evidence>
<protein>
    <submittedName>
        <fullName evidence="3">Uncharacterized protein</fullName>
    </submittedName>
</protein>
<proteinExistence type="predicted"/>
<dbReference type="AlphaFoldDB" id="A0A2G8L234"/>
<accession>A0A2G8L234</accession>
<dbReference type="EMBL" id="MRZV01000254">
    <property type="protein sequence ID" value="PIK54316.1"/>
    <property type="molecule type" value="Genomic_DNA"/>
</dbReference>
<evidence type="ECO:0000256" key="2">
    <source>
        <dbReference type="SAM" id="Phobius"/>
    </source>
</evidence>
<dbReference type="Proteomes" id="UP000230750">
    <property type="component" value="Unassembled WGS sequence"/>
</dbReference>
<name>A0A2G8L234_STIJA</name>
<organism evidence="3 4">
    <name type="scientific">Stichopus japonicus</name>
    <name type="common">Sea cucumber</name>
    <dbReference type="NCBI Taxonomy" id="307972"/>
    <lineage>
        <taxon>Eukaryota</taxon>
        <taxon>Metazoa</taxon>
        <taxon>Echinodermata</taxon>
        <taxon>Eleutherozoa</taxon>
        <taxon>Echinozoa</taxon>
        <taxon>Holothuroidea</taxon>
        <taxon>Aspidochirotacea</taxon>
        <taxon>Aspidochirotida</taxon>
        <taxon>Stichopodidae</taxon>
        <taxon>Apostichopus</taxon>
    </lineage>
</organism>
<sequence length="177" mass="18571">MPITSKEERIRPPPPTVYVPSTMGKMAPTTPKPQSAVTTMQAMTPDRQITESNTMKTTVGTKANVVTAAKLPPALETTTLVPFFVTKSAQVATKKAQPATPNMSGPSPVDPVTLGPIQNFVTGVRNVPAALIGAASISVIVIGMLATSSYIGSIISTHPRQRSSSLCTLSETIELQV</sequence>